<dbReference type="Gene3D" id="3.40.50.980">
    <property type="match status" value="2"/>
</dbReference>
<dbReference type="OrthoDB" id="3243414at2"/>
<dbReference type="Pfam" id="PF13193">
    <property type="entry name" value="AMP-binding_C"/>
    <property type="match status" value="1"/>
</dbReference>
<evidence type="ECO:0000256" key="2">
    <source>
        <dbReference type="ARBA" id="ARBA00022450"/>
    </source>
</evidence>
<dbReference type="GO" id="GO:0044550">
    <property type="term" value="P:secondary metabolite biosynthetic process"/>
    <property type="evidence" value="ECO:0007669"/>
    <property type="project" value="TreeGrafter"/>
</dbReference>
<reference evidence="5 6" key="1">
    <citation type="submission" date="2016-12" db="EMBL/GenBank/DDBJ databases">
        <title>The draft genome sequence of Actinophytocola sp. 11-183.</title>
        <authorList>
            <person name="Wang W."/>
            <person name="Yuan L."/>
        </authorList>
    </citation>
    <scope>NUCLEOTIDE SEQUENCE [LARGE SCALE GENOMIC DNA]</scope>
    <source>
        <strain evidence="5 6">11-183</strain>
    </source>
</reference>
<dbReference type="InterPro" id="IPR010071">
    <property type="entry name" value="AA_adenyl_dom"/>
</dbReference>
<dbReference type="InterPro" id="IPR020806">
    <property type="entry name" value="PKS_PP-bd"/>
</dbReference>
<evidence type="ECO:0000313" key="5">
    <source>
        <dbReference type="EMBL" id="OLF14719.1"/>
    </source>
</evidence>
<proteinExistence type="predicted"/>
<keyword evidence="3" id="KW-0597">Phosphoprotein</keyword>
<dbReference type="AlphaFoldDB" id="A0A1Q8CK49"/>
<keyword evidence="2" id="KW-0596">Phosphopantetheine</keyword>
<comment type="cofactor">
    <cofactor evidence="1">
        <name>pantetheine 4'-phosphate</name>
        <dbReference type="ChEBI" id="CHEBI:47942"/>
    </cofactor>
</comment>
<dbReference type="GO" id="GO:0031177">
    <property type="term" value="F:phosphopantetheine binding"/>
    <property type="evidence" value="ECO:0007669"/>
    <property type="project" value="InterPro"/>
</dbReference>
<dbReference type="InterPro" id="IPR009081">
    <property type="entry name" value="PP-bd_ACP"/>
</dbReference>
<dbReference type="NCBIfam" id="TIGR01733">
    <property type="entry name" value="AA-adenyl-dom"/>
    <property type="match status" value="1"/>
</dbReference>
<name>A0A1Q8CK49_9PSEU</name>
<dbReference type="InterPro" id="IPR025110">
    <property type="entry name" value="AMP-bd_C"/>
</dbReference>
<comment type="caution">
    <text evidence="5">The sequence shown here is derived from an EMBL/GenBank/DDBJ whole genome shotgun (WGS) entry which is preliminary data.</text>
</comment>
<dbReference type="Pfam" id="PF00550">
    <property type="entry name" value="PP-binding"/>
    <property type="match status" value="1"/>
</dbReference>
<sequence>MPDLSTVTALRDARLPARPRRSLSQRFVDVLAHGPRRAAVVASDATLTFQQLDRRSASVAATLAARGLGPESVVGVCLPRSSQLVVGLVGVVRAGAAYLPLDPTLPAARLAATIRESGVSTVLVDADTERHCASLPGIQPLRVGECTPSTSFRDVAVHQDSLLYTMYTSGSTGRPKCVAVTHGGVADLLDALESAGVVGDEPGRVGWNASVAFDASVQQWTRVFRGDTVVVLDERVRADPAELTAFARRQALTDLDITPTHLGVVLDHVDPGGNGVPARLLVGGEAISQGLWDRLCRLTATGRVRAVNLYGPTECTVDATVAEITPGTAPHLGEPLADARLYLLDTALRAVADGVPGEVYLAGGRVARGYRGMPGGTAARFVADPFSGAGERMYRTGDWARRRADGRLEFLGRTDDQVKLRGNRVELGEIEAVLAAMPGVVQVAVAVREDCPGGRGIAAYYRATAPVDAAELRAAAVERLPGYMVPVVFVAVDSLPTTLSGKVDRVRLPAPAPPGAGARPPHRPPVSRNELLVAAAWSAVLGVERVGTDDNFFHLGGQSLLAIRVAARLRRSSGHSVPLVAVFKNPRLGELAAYLDTLSSPVVERHG</sequence>
<keyword evidence="6" id="KW-1185">Reference proteome</keyword>
<evidence type="ECO:0000256" key="1">
    <source>
        <dbReference type="ARBA" id="ARBA00001957"/>
    </source>
</evidence>
<organism evidence="5 6">
    <name type="scientific">Actinophytocola xanthii</name>
    <dbReference type="NCBI Taxonomy" id="1912961"/>
    <lineage>
        <taxon>Bacteria</taxon>
        <taxon>Bacillati</taxon>
        <taxon>Actinomycetota</taxon>
        <taxon>Actinomycetes</taxon>
        <taxon>Pseudonocardiales</taxon>
        <taxon>Pseudonocardiaceae</taxon>
    </lineage>
</organism>
<dbReference type="FunFam" id="1.10.1200.10:FF:000005">
    <property type="entry name" value="Nonribosomal peptide synthetase 1"/>
    <property type="match status" value="1"/>
</dbReference>
<feature type="domain" description="Carrier" evidence="4">
    <location>
        <begin position="524"/>
        <end position="599"/>
    </location>
</feature>
<dbReference type="Pfam" id="PF00501">
    <property type="entry name" value="AMP-binding"/>
    <property type="match status" value="1"/>
</dbReference>
<dbReference type="GO" id="GO:0005737">
    <property type="term" value="C:cytoplasm"/>
    <property type="evidence" value="ECO:0007669"/>
    <property type="project" value="TreeGrafter"/>
</dbReference>
<dbReference type="SUPFAM" id="SSF56801">
    <property type="entry name" value="Acetyl-CoA synthetase-like"/>
    <property type="match status" value="1"/>
</dbReference>
<dbReference type="STRING" id="1912961.BU204_25860"/>
<dbReference type="Gene3D" id="2.30.38.10">
    <property type="entry name" value="Luciferase, Domain 3"/>
    <property type="match status" value="1"/>
</dbReference>
<evidence type="ECO:0000313" key="6">
    <source>
        <dbReference type="Proteomes" id="UP000185596"/>
    </source>
</evidence>
<dbReference type="Proteomes" id="UP000185596">
    <property type="component" value="Unassembled WGS sequence"/>
</dbReference>
<dbReference type="SMART" id="SM00823">
    <property type="entry name" value="PKS_PP"/>
    <property type="match status" value="1"/>
</dbReference>
<dbReference type="PANTHER" id="PTHR45527">
    <property type="entry name" value="NONRIBOSOMAL PEPTIDE SYNTHETASE"/>
    <property type="match status" value="1"/>
</dbReference>
<dbReference type="EMBL" id="MSIE01000050">
    <property type="protein sequence ID" value="OLF14719.1"/>
    <property type="molecule type" value="Genomic_DNA"/>
</dbReference>
<evidence type="ECO:0000256" key="3">
    <source>
        <dbReference type="ARBA" id="ARBA00022553"/>
    </source>
</evidence>
<dbReference type="InterPro" id="IPR045851">
    <property type="entry name" value="AMP-bd_C_sf"/>
</dbReference>
<dbReference type="RefSeq" id="WP_075128356.1">
    <property type="nucleotide sequence ID" value="NZ_MSIE01000050.1"/>
</dbReference>
<dbReference type="InterPro" id="IPR036736">
    <property type="entry name" value="ACP-like_sf"/>
</dbReference>
<dbReference type="PROSITE" id="PS50075">
    <property type="entry name" value="CARRIER"/>
    <property type="match status" value="1"/>
</dbReference>
<dbReference type="SUPFAM" id="SSF47336">
    <property type="entry name" value="ACP-like"/>
    <property type="match status" value="1"/>
</dbReference>
<evidence type="ECO:0000259" key="4">
    <source>
        <dbReference type="PROSITE" id="PS50075"/>
    </source>
</evidence>
<dbReference type="InterPro" id="IPR000873">
    <property type="entry name" value="AMP-dep_synth/lig_dom"/>
</dbReference>
<dbReference type="CDD" id="cd05930">
    <property type="entry name" value="A_NRPS"/>
    <property type="match status" value="1"/>
</dbReference>
<dbReference type="PANTHER" id="PTHR45527:SF1">
    <property type="entry name" value="FATTY ACID SYNTHASE"/>
    <property type="match status" value="1"/>
</dbReference>
<dbReference type="InterPro" id="IPR029058">
    <property type="entry name" value="AB_hydrolase_fold"/>
</dbReference>
<protein>
    <recommendedName>
        <fullName evidence="4">Carrier domain-containing protein</fullName>
    </recommendedName>
</protein>
<dbReference type="Gene3D" id="3.30.300.30">
    <property type="match status" value="1"/>
</dbReference>
<gene>
    <name evidence="5" type="ORF">BU204_25860</name>
</gene>
<dbReference type="Gene3D" id="3.40.50.1820">
    <property type="entry name" value="alpha/beta hydrolase"/>
    <property type="match status" value="1"/>
</dbReference>
<dbReference type="GO" id="GO:0043041">
    <property type="term" value="P:amino acid activation for nonribosomal peptide biosynthetic process"/>
    <property type="evidence" value="ECO:0007669"/>
    <property type="project" value="TreeGrafter"/>
</dbReference>
<accession>A0A1Q8CK49</accession>